<feature type="domain" description="Sushi" evidence="6">
    <location>
        <begin position="1302"/>
        <end position="1365"/>
    </location>
</feature>
<dbReference type="InterPro" id="IPR009030">
    <property type="entry name" value="Growth_fac_rcpt_cys_sf"/>
</dbReference>
<feature type="region of interest" description="Disordered" evidence="4">
    <location>
        <begin position="1588"/>
        <end position="1622"/>
    </location>
</feature>
<dbReference type="SUPFAM" id="SSF57184">
    <property type="entry name" value="Growth factor receptor domain"/>
    <property type="match status" value="1"/>
</dbReference>
<dbReference type="PROSITE" id="PS51120">
    <property type="entry name" value="LDLRB"/>
    <property type="match status" value="8"/>
</dbReference>
<feature type="domain" description="Sushi" evidence="6">
    <location>
        <begin position="1429"/>
        <end position="1494"/>
    </location>
</feature>
<dbReference type="InterPro" id="IPR011042">
    <property type="entry name" value="6-blade_b-propeller_TolB-like"/>
</dbReference>
<dbReference type="OrthoDB" id="9990982at2759"/>
<dbReference type="SMART" id="SM00032">
    <property type="entry name" value="CCP"/>
    <property type="match status" value="3"/>
</dbReference>
<feature type="repeat" description="LDL-receptor class B" evidence="3">
    <location>
        <begin position="747"/>
        <end position="788"/>
    </location>
</feature>
<dbReference type="PANTHER" id="PTHR46513:SF44">
    <property type="entry name" value="LDL RECEPTOR RELATED PROTEIN 4"/>
    <property type="match status" value="1"/>
</dbReference>
<evidence type="ECO:0000313" key="9">
    <source>
        <dbReference type="Proteomes" id="UP000014760"/>
    </source>
</evidence>
<feature type="repeat" description="LDL-receptor class B" evidence="3">
    <location>
        <begin position="1172"/>
        <end position="1215"/>
    </location>
</feature>
<dbReference type="SUPFAM" id="SSF63825">
    <property type="entry name" value="YWTD domain"/>
    <property type="match status" value="4"/>
</dbReference>
<dbReference type="Pfam" id="PF14670">
    <property type="entry name" value="FXa_inhibition"/>
    <property type="match status" value="1"/>
</dbReference>
<dbReference type="InterPro" id="IPR050778">
    <property type="entry name" value="Cueball_EGF_LRP_Nidogen"/>
</dbReference>
<dbReference type="Gene3D" id="2.10.70.10">
    <property type="entry name" value="Complement Module, domain 1"/>
    <property type="match status" value="2"/>
</dbReference>
<evidence type="ECO:0000259" key="6">
    <source>
        <dbReference type="PROSITE" id="PS50923"/>
    </source>
</evidence>
<dbReference type="PROSITE" id="PS50923">
    <property type="entry name" value="SUSHI"/>
    <property type="match status" value="3"/>
</dbReference>
<feature type="repeat" description="LDL-receptor class B" evidence="3">
    <location>
        <begin position="789"/>
        <end position="831"/>
    </location>
</feature>
<dbReference type="InterPro" id="IPR000436">
    <property type="entry name" value="Sushi_SCR_CCP_dom"/>
</dbReference>
<keyword evidence="9" id="KW-1185">Reference proteome</keyword>
<evidence type="ECO:0000256" key="5">
    <source>
        <dbReference type="SAM" id="Phobius"/>
    </source>
</evidence>
<reference evidence="7 9" key="2">
    <citation type="journal article" date="2013" name="Nature">
        <title>Insights into bilaterian evolution from three spiralian genomes.</title>
        <authorList>
            <person name="Simakov O."/>
            <person name="Marletaz F."/>
            <person name="Cho S.J."/>
            <person name="Edsinger-Gonzales E."/>
            <person name="Havlak P."/>
            <person name="Hellsten U."/>
            <person name="Kuo D.H."/>
            <person name="Larsson T."/>
            <person name="Lv J."/>
            <person name="Arendt D."/>
            <person name="Savage R."/>
            <person name="Osoegawa K."/>
            <person name="de Jong P."/>
            <person name="Grimwood J."/>
            <person name="Chapman J.A."/>
            <person name="Shapiro H."/>
            <person name="Aerts A."/>
            <person name="Otillar R.P."/>
            <person name="Terry A.Y."/>
            <person name="Boore J.L."/>
            <person name="Grigoriev I.V."/>
            <person name="Lindberg D.R."/>
            <person name="Seaver E.C."/>
            <person name="Weisblat D.A."/>
            <person name="Putnam N.H."/>
            <person name="Rokhsar D.S."/>
        </authorList>
    </citation>
    <scope>NUCLEOTIDE SEQUENCE</scope>
    <source>
        <strain evidence="7 9">I ESC-2004</strain>
    </source>
</reference>
<dbReference type="STRING" id="283909.R7U3E4"/>
<protein>
    <recommendedName>
        <fullName evidence="6">Sushi domain-containing protein</fullName>
    </recommendedName>
</protein>
<feature type="repeat" description="LDL-receptor class B" evidence="3">
    <location>
        <begin position="1019"/>
        <end position="1062"/>
    </location>
</feature>
<dbReference type="OMA" id="NRVEVCD"/>
<dbReference type="SUPFAM" id="SSF57535">
    <property type="entry name" value="Complement control module/SCR domain"/>
    <property type="match status" value="3"/>
</dbReference>
<dbReference type="SMART" id="SM00135">
    <property type="entry name" value="LY"/>
    <property type="match status" value="16"/>
</dbReference>
<name>R7U3E4_CAPTE</name>
<feature type="repeat" description="LDL-receptor class B" evidence="3">
    <location>
        <begin position="101"/>
        <end position="142"/>
    </location>
</feature>
<dbReference type="Gene3D" id="2.10.25.10">
    <property type="entry name" value="Laminin"/>
    <property type="match status" value="1"/>
</dbReference>
<organism evidence="7">
    <name type="scientific">Capitella teleta</name>
    <name type="common">Polychaete worm</name>
    <dbReference type="NCBI Taxonomy" id="283909"/>
    <lineage>
        <taxon>Eukaryota</taxon>
        <taxon>Metazoa</taxon>
        <taxon>Spiralia</taxon>
        <taxon>Lophotrochozoa</taxon>
        <taxon>Annelida</taxon>
        <taxon>Polychaeta</taxon>
        <taxon>Sedentaria</taxon>
        <taxon>Scolecida</taxon>
        <taxon>Capitellidae</taxon>
        <taxon>Capitella</taxon>
    </lineage>
</organism>
<comment type="caution">
    <text evidence="2">Lacks conserved residue(s) required for the propagation of feature annotation.</text>
</comment>
<feature type="domain" description="Sushi" evidence="6">
    <location>
        <begin position="1366"/>
        <end position="1427"/>
    </location>
</feature>
<dbReference type="EMBL" id="AMQN01010578">
    <property type="status" value="NOT_ANNOTATED_CDS"/>
    <property type="molecule type" value="Genomic_DNA"/>
</dbReference>
<reference evidence="9" key="1">
    <citation type="submission" date="2012-12" db="EMBL/GenBank/DDBJ databases">
        <authorList>
            <person name="Hellsten U."/>
            <person name="Grimwood J."/>
            <person name="Chapman J.A."/>
            <person name="Shapiro H."/>
            <person name="Aerts A."/>
            <person name="Otillar R.P."/>
            <person name="Terry A.Y."/>
            <person name="Boore J.L."/>
            <person name="Simakov O."/>
            <person name="Marletaz F."/>
            <person name="Cho S.-J."/>
            <person name="Edsinger-Gonzales E."/>
            <person name="Havlak P."/>
            <person name="Kuo D.-H."/>
            <person name="Larsson T."/>
            <person name="Lv J."/>
            <person name="Arendt D."/>
            <person name="Savage R."/>
            <person name="Osoegawa K."/>
            <person name="de Jong P."/>
            <person name="Lindberg D.R."/>
            <person name="Seaver E.C."/>
            <person name="Weisblat D.A."/>
            <person name="Putnam N.H."/>
            <person name="Grigoriev I.V."/>
            <person name="Rokhsar D.S."/>
        </authorList>
    </citation>
    <scope>NUCLEOTIDE SEQUENCE</scope>
    <source>
        <strain evidence="9">I ESC-2004</strain>
    </source>
</reference>
<dbReference type="InterPro" id="IPR000033">
    <property type="entry name" value="LDLR_classB_rpt"/>
</dbReference>
<accession>R7U3E4</accession>
<evidence type="ECO:0000256" key="1">
    <source>
        <dbReference type="ARBA" id="ARBA00023157"/>
    </source>
</evidence>
<evidence type="ECO:0000256" key="4">
    <source>
        <dbReference type="SAM" id="MobiDB-lite"/>
    </source>
</evidence>
<dbReference type="Proteomes" id="UP000014760">
    <property type="component" value="Unassembled WGS sequence"/>
</dbReference>
<feature type="transmembrane region" description="Helical" evidence="5">
    <location>
        <begin position="1513"/>
        <end position="1536"/>
    </location>
</feature>
<dbReference type="InterPro" id="IPR000742">
    <property type="entry name" value="EGF"/>
</dbReference>
<gene>
    <name evidence="7" type="ORF">CAPTEDRAFT_227414</name>
</gene>
<dbReference type="Pfam" id="PF00058">
    <property type="entry name" value="Ldl_recept_b"/>
    <property type="match status" value="2"/>
</dbReference>
<evidence type="ECO:0000256" key="3">
    <source>
        <dbReference type="PROSITE-ProRule" id="PRU00461"/>
    </source>
</evidence>
<feature type="repeat" description="LDL-receptor class B" evidence="3">
    <location>
        <begin position="470"/>
        <end position="513"/>
    </location>
</feature>
<dbReference type="Pfam" id="PF00084">
    <property type="entry name" value="Sushi"/>
    <property type="match status" value="2"/>
</dbReference>
<dbReference type="Gene3D" id="2.120.10.30">
    <property type="entry name" value="TolB, C-terminal domain"/>
    <property type="match status" value="4"/>
</dbReference>
<keyword evidence="1" id="KW-1015">Disulfide bond</keyword>
<dbReference type="FunFam" id="2.120.10.30:FF:000132">
    <property type="entry name" value="Uncharacterized protein"/>
    <property type="match status" value="1"/>
</dbReference>
<evidence type="ECO:0000313" key="8">
    <source>
        <dbReference type="EnsemblMetazoa" id="CapteP227414"/>
    </source>
</evidence>
<keyword evidence="5" id="KW-1133">Transmembrane helix</keyword>
<dbReference type="HOGENOM" id="CLU_242603_0_0_1"/>
<keyword evidence="5" id="KW-0812">Transmembrane</keyword>
<feature type="repeat" description="LDL-receptor class B" evidence="3">
    <location>
        <begin position="57"/>
        <end position="100"/>
    </location>
</feature>
<dbReference type="EMBL" id="KB308178">
    <property type="protein sequence ID" value="ELT98196.1"/>
    <property type="molecule type" value="Genomic_DNA"/>
</dbReference>
<reference evidence="8" key="3">
    <citation type="submission" date="2015-06" db="UniProtKB">
        <authorList>
            <consortium name="EnsemblMetazoa"/>
        </authorList>
    </citation>
    <scope>IDENTIFICATION</scope>
</reference>
<dbReference type="Gene3D" id="2.20.28.230">
    <property type="match status" value="1"/>
</dbReference>
<keyword evidence="2" id="KW-0768">Sushi</keyword>
<evidence type="ECO:0000313" key="7">
    <source>
        <dbReference type="EMBL" id="ELT98196.1"/>
    </source>
</evidence>
<dbReference type="CDD" id="cd00033">
    <property type="entry name" value="CCP"/>
    <property type="match status" value="3"/>
</dbReference>
<evidence type="ECO:0000256" key="2">
    <source>
        <dbReference type="PROSITE-ProRule" id="PRU00302"/>
    </source>
</evidence>
<sequence>MAMFSSPGGVLQDKFLIFVDSDEGSILQTSILGSEAEILYHDPLGSPVGVDYDSLNRKIYWTDVDRSRIMRMNLEGSEVETVLQLTTASVPEAVAVDPVAGLLFYSDSGPDTIEIANLDGSKRRTVVLSAQQPRGLSLDPVRSRIESHHQGGYTGQTGVWVASNLAPMTALTGQWSNRGLMFWTDRTAMAIMVARTNGDNQSKLLLSGDVILDNTNVSMNVAFYGVSVDAQNIFFTDWNSGTLFKANRDGSNIKIVYTQANRSSLASVVAYDSDSHPLGSNTACNTLNGGCSDLCVPRNDRVVCMCPEFKRIAHDEKTCLREDQANGPDMIWVEHDSYATSYIKGIKGEPEDYLRTKEMKTWVIRSPAWHWTALDMNYKNNMLYLTDKQDRFIVQMPLNGSIEIQVIYYGISTGVGGVAVDWVAGNIYWTDSFYNWIMMSKAAEKTPYQKTLINTGLDSPHGIAVWPQKGLLLWTDWGTVPKIEFSKLNGQGRQILWEQELDEPKGLAIDYALNRVFWCNQHSVNSVAFDGRRATDYQYHGGFSDVKFVDIALHMDYVFATDKRAQGISQLWFYDRRQKPSEGRKLSLKNKPYGATMYDQRRQESIASQCSDLKCEHICITLGVGQSECACSDGYDIQPDERTCTENINIIKHATYIYSLGNRICSLAIKDSLGPLPDPDSQCFFESDQYEFRALAFDFLGGEIFFSDVKHQVKSIRKAHMIAKDNNSAIVQGVGVVNGIAIEWVSNNIYWTDATHDQIWMARSDGSYQKVLANHLETPHGLALDLLRKKLYWSEQGKEGILMAGLEGNEAALVYSRPGSRPGGMVVDYDDDKLYWVDLNTQSVESIDLDTKQHLEHDIHSDDFKFYDIATFQDYFIFTGSKYGNASGVRIFDKKSGQPATNGVFHKSPNTAYDVIAFVDQHYSSLAAGDGCAVDNGGCEQLCIQDVQSFRCVCVDGYQINGNGRSCRSLPLLQDNFFLMADDYRYQIYQADHQMQSIRAVKTPRTDRPIALTYDFLENRIYWTDFRENVVKRSFLNGSDPAIIRFKDNNSRIDGLAFEPISRLLYFTDTGRNEIGVMNPTGVNRKILVRDATVIHRPRGIALDSINGHMYYTVRDVRGGRIERRSMDGSGLVILVSEMLASPSGITLDLEGDCSNTPQSDYIIIYNQITARKMYWCDAHSEKVESASLLGNDRKTLISLSADGDPFGIATQGQYIYWTDWNIRGVHRSLKDGENDVVLHDDFFSGLNDIKYFNKTALPKSTACSDDNGGCSDFCLPLPNNQRACGCPDSYEGNIQLTTDGLNCQRVDTCEEDIPNGVWSDECTRQVGASCSYQCDAGFGQTKSQHIRCGRNRKWEAVVTELCTDRTCPFLLTPPNAKQETPCVGIVGPSVQCIHECKSGFIQKGGDQLRTCGEDLLWTGHPIICIAQELCSVLSTPTNAVANPVECGSEQRPVGSVCYHMCRHGYTMVSGIGSYERACTSTGRWTGSSILCRINEPDTQPSTHEDKSLPIPLLAGVFAGIIVLLVLLAAILFFLWRKRTAKNRNDRLPANPPSYDAHRGIVSLNDQTPSYENPVYARHSDLQNYQNEAAAVASPARQPPVEKPALEGAEAGPLPVKEPLDDDDIKLIDDDEQFFGVENPAFVKKGC</sequence>
<proteinExistence type="predicted"/>
<keyword evidence="5" id="KW-0472">Membrane</keyword>
<dbReference type="SMART" id="SM00181">
    <property type="entry name" value="EGF"/>
    <property type="match status" value="4"/>
</dbReference>
<dbReference type="InterPro" id="IPR035976">
    <property type="entry name" value="Sushi/SCR/CCP_sf"/>
</dbReference>
<feature type="repeat" description="LDL-receptor class B" evidence="3">
    <location>
        <begin position="1063"/>
        <end position="1107"/>
    </location>
</feature>
<dbReference type="EnsemblMetazoa" id="CapteT227414">
    <property type="protein sequence ID" value="CapteP227414"/>
    <property type="gene ID" value="CapteG227414"/>
</dbReference>
<dbReference type="PANTHER" id="PTHR46513">
    <property type="entry name" value="VITELLOGENIN RECEPTOR-LIKE PROTEIN-RELATED-RELATED"/>
    <property type="match status" value="1"/>
</dbReference>